<evidence type="ECO:0000256" key="3">
    <source>
        <dbReference type="ARBA" id="ARBA00023027"/>
    </source>
</evidence>
<proteinExistence type="predicted"/>
<dbReference type="PaxDb" id="3218-PP1S74_150V6.1"/>
<feature type="region of interest" description="Disordered" evidence="5">
    <location>
        <begin position="65"/>
        <end position="85"/>
    </location>
</feature>
<evidence type="ECO:0000256" key="2">
    <source>
        <dbReference type="ARBA" id="ARBA00022793"/>
    </source>
</evidence>
<comment type="cofactor">
    <cofactor evidence="1">
        <name>NAD(+)</name>
        <dbReference type="ChEBI" id="CHEBI:57540"/>
    </cofactor>
</comment>
<evidence type="ECO:0000256" key="1">
    <source>
        <dbReference type="ARBA" id="ARBA00001911"/>
    </source>
</evidence>
<evidence type="ECO:0000313" key="8">
    <source>
        <dbReference type="Proteomes" id="UP000006727"/>
    </source>
</evidence>
<dbReference type="Gramene" id="Pp3c3_10859V3.1">
    <property type="protein sequence ID" value="Pp3c3_10859V3.1"/>
    <property type="gene ID" value="Pp3c3_10859"/>
</dbReference>
<dbReference type="InParanoid" id="A0A2K1KU28"/>
<dbReference type="Gene3D" id="3.90.25.10">
    <property type="entry name" value="UDP-galactose 4-epimerase, domain 1"/>
    <property type="match status" value="1"/>
</dbReference>
<dbReference type="InterPro" id="IPR044516">
    <property type="entry name" value="UXS-like"/>
</dbReference>
<evidence type="ECO:0000313" key="7">
    <source>
        <dbReference type="EnsemblPlants" id="Pp3c3_10859V3.1"/>
    </source>
</evidence>
<dbReference type="GO" id="GO:0016831">
    <property type="term" value="F:carboxy-lyase activity"/>
    <property type="evidence" value="ECO:0007669"/>
    <property type="project" value="UniProtKB-KW"/>
</dbReference>
<keyword evidence="8" id="KW-1185">Reference proteome</keyword>
<reference evidence="7" key="3">
    <citation type="submission" date="2020-12" db="UniProtKB">
        <authorList>
            <consortium name="EnsemblPlants"/>
        </authorList>
    </citation>
    <scope>IDENTIFICATION</scope>
</reference>
<dbReference type="PANTHER" id="PTHR43078:SF6">
    <property type="entry name" value="UDP-GLUCURONIC ACID DECARBOXYLASE 1"/>
    <property type="match status" value="1"/>
</dbReference>
<keyword evidence="3" id="KW-0520">NAD</keyword>
<organism evidence="6">
    <name type="scientific">Physcomitrium patens</name>
    <name type="common">Spreading-leaved earth moss</name>
    <name type="synonym">Physcomitrella patens</name>
    <dbReference type="NCBI Taxonomy" id="3218"/>
    <lineage>
        <taxon>Eukaryota</taxon>
        <taxon>Viridiplantae</taxon>
        <taxon>Streptophyta</taxon>
        <taxon>Embryophyta</taxon>
        <taxon>Bryophyta</taxon>
        <taxon>Bryophytina</taxon>
        <taxon>Bryopsida</taxon>
        <taxon>Funariidae</taxon>
        <taxon>Funariales</taxon>
        <taxon>Funariaceae</taxon>
        <taxon>Physcomitrium</taxon>
    </lineage>
</organism>
<dbReference type="SUPFAM" id="SSF51735">
    <property type="entry name" value="NAD(P)-binding Rossmann-fold domains"/>
    <property type="match status" value="1"/>
</dbReference>
<dbReference type="GO" id="GO:0070403">
    <property type="term" value="F:NAD+ binding"/>
    <property type="evidence" value="ECO:0007669"/>
    <property type="project" value="InterPro"/>
</dbReference>
<dbReference type="PANTHER" id="PTHR43078">
    <property type="entry name" value="UDP-GLUCURONIC ACID DECARBOXYLASE-RELATED"/>
    <property type="match status" value="1"/>
</dbReference>
<dbReference type="STRING" id="3218.A0A2K1KU28"/>
<reference evidence="6 8" key="1">
    <citation type="journal article" date="2008" name="Science">
        <title>The Physcomitrella genome reveals evolutionary insights into the conquest of land by plants.</title>
        <authorList>
            <person name="Rensing S."/>
            <person name="Lang D."/>
            <person name="Zimmer A."/>
            <person name="Terry A."/>
            <person name="Salamov A."/>
            <person name="Shapiro H."/>
            <person name="Nishiyama T."/>
            <person name="Perroud P.-F."/>
            <person name="Lindquist E."/>
            <person name="Kamisugi Y."/>
            <person name="Tanahashi T."/>
            <person name="Sakakibara K."/>
            <person name="Fujita T."/>
            <person name="Oishi K."/>
            <person name="Shin-I T."/>
            <person name="Kuroki Y."/>
            <person name="Toyoda A."/>
            <person name="Suzuki Y."/>
            <person name="Hashimoto A."/>
            <person name="Yamaguchi K."/>
            <person name="Sugano A."/>
            <person name="Kohara Y."/>
            <person name="Fujiyama A."/>
            <person name="Anterola A."/>
            <person name="Aoki S."/>
            <person name="Ashton N."/>
            <person name="Barbazuk W.B."/>
            <person name="Barker E."/>
            <person name="Bennetzen J."/>
            <person name="Bezanilla M."/>
            <person name="Blankenship R."/>
            <person name="Cho S.H."/>
            <person name="Dutcher S."/>
            <person name="Estelle M."/>
            <person name="Fawcett J.A."/>
            <person name="Gundlach H."/>
            <person name="Hanada K."/>
            <person name="Heyl A."/>
            <person name="Hicks K.A."/>
            <person name="Hugh J."/>
            <person name="Lohr M."/>
            <person name="Mayer K."/>
            <person name="Melkozernov A."/>
            <person name="Murata T."/>
            <person name="Nelson D."/>
            <person name="Pils B."/>
            <person name="Prigge M."/>
            <person name="Reiss B."/>
            <person name="Renner T."/>
            <person name="Rombauts S."/>
            <person name="Rushton P."/>
            <person name="Sanderfoot A."/>
            <person name="Schween G."/>
            <person name="Shiu S.-H."/>
            <person name="Stueber K."/>
            <person name="Theodoulou F.L."/>
            <person name="Tu H."/>
            <person name="Van de Peer Y."/>
            <person name="Verrier P.J."/>
            <person name="Waters E."/>
            <person name="Wood A."/>
            <person name="Yang L."/>
            <person name="Cove D."/>
            <person name="Cuming A."/>
            <person name="Hasebe M."/>
            <person name="Lucas S."/>
            <person name="Mishler D.B."/>
            <person name="Reski R."/>
            <person name="Grigoriev I."/>
            <person name="Quatrano R.S."/>
            <person name="Boore J.L."/>
        </authorList>
    </citation>
    <scope>NUCLEOTIDE SEQUENCE [LARGE SCALE GENOMIC DNA]</scope>
    <source>
        <strain evidence="7 8">cv. Gransden 2004</strain>
    </source>
</reference>
<dbReference type="EMBL" id="ABEU02000003">
    <property type="protein sequence ID" value="PNR57256.1"/>
    <property type="molecule type" value="Genomic_DNA"/>
</dbReference>
<sequence>MEDLHCQTRSFTFIDKCVEGVLCLTKSDFQGPVNIGSDEMVNMNEMAEIVLSFDNKQLPIKHILGPEGVGGGGQNSDNTVNKEKLGSAPSIRLKDGLAITCKWIKEQIEKEDESNADLASKY</sequence>
<dbReference type="EnsemblPlants" id="Pp3c3_10859V3.1">
    <property type="protein sequence ID" value="Pp3c3_10859V3.1"/>
    <property type="gene ID" value="Pp3c3_10859"/>
</dbReference>
<dbReference type="InterPro" id="IPR036291">
    <property type="entry name" value="NAD(P)-bd_dom_sf"/>
</dbReference>
<reference evidence="6 8" key="2">
    <citation type="journal article" date="2018" name="Plant J.">
        <title>The Physcomitrella patens chromosome-scale assembly reveals moss genome structure and evolution.</title>
        <authorList>
            <person name="Lang D."/>
            <person name="Ullrich K.K."/>
            <person name="Murat F."/>
            <person name="Fuchs J."/>
            <person name="Jenkins J."/>
            <person name="Haas F.B."/>
            <person name="Piednoel M."/>
            <person name="Gundlach H."/>
            <person name="Van Bel M."/>
            <person name="Meyberg R."/>
            <person name="Vives C."/>
            <person name="Morata J."/>
            <person name="Symeonidi A."/>
            <person name="Hiss M."/>
            <person name="Muchero W."/>
            <person name="Kamisugi Y."/>
            <person name="Saleh O."/>
            <person name="Blanc G."/>
            <person name="Decker E.L."/>
            <person name="van Gessel N."/>
            <person name="Grimwood J."/>
            <person name="Hayes R.D."/>
            <person name="Graham S.W."/>
            <person name="Gunter L.E."/>
            <person name="McDaniel S.F."/>
            <person name="Hoernstein S.N.W."/>
            <person name="Larsson A."/>
            <person name="Li F.W."/>
            <person name="Perroud P.F."/>
            <person name="Phillips J."/>
            <person name="Ranjan P."/>
            <person name="Rokshar D.S."/>
            <person name="Rothfels C.J."/>
            <person name="Schneider L."/>
            <person name="Shu S."/>
            <person name="Stevenson D.W."/>
            <person name="Thummler F."/>
            <person name="Tillich M."/>
            <person name="Villarreal Aguilar J.C."/>
            <person name="Widiez T."/>
            <person name="Wong G.K."/>
            <person name="Wymore A."/>
            <person name="Zhang Y."/>
            <person name="Zimmer A.D."/>
            <person name="Quatrano R.S."/>
            <person name="Mayer K.F.X."/>
            <person name="Goodstein D."/>
            <person name="Casacuberta J.M."/>
            <person name="Vandepoele K."/>
            <person name="Reski R."/>
            <person name="Cuming A.C."/>
            <person name="Tuskan G.A."/>
            <person name="Maumus F."/>
            <person name="Salse J."/>
            <person name="Schmutz J."/>
            <person name="Rensing S.A."/>
        </authorList>
    </citation>
    <scope>NUCLEOTIDE SEQUENCE [LARGE SCALE GENOMIC DNA]</scope>
    <source>
        <strain evidence="7 8">cv. Gransden 2004</strain>
    </source>
</reference>
<evidence type="ECO:0000313" key="6">
    <source>
        <dbReference type="EMBL" id="PNR57256.1"/>
    </source>
</evidence>
<protein>
    <submittedName>
        <fullName evidence="6 7">Uncharacterized protein</fullName>
    </submittedName>
</protein>
<keyword evidence="4" id="KW-0456">Lyase</keyword>
<evidence type="ECO:0000256" key="5">
    <source>
        <dbReference type="SAM" id="MobiDB-lite"/>
    </source>
</evidence>
<evidence type="ECO:0000256" key="4">
    <source>
        <dbReference type="ARBA" id="ARBA00023239"/>
    </source>
</evidence>
<name>A0A2K1KU28_PHYPA</name>
<keyword evidence="2" id="KW-0210">Decarboxylase</keyword>
<gene>
    <name evidence="6" type="ORF">PHYPA_004250</name>
</gene>
<dbReference type="AlphaFoldDB" id="A0A2K1KU28"/>
<dbReference type="GO" id="GO:0042732">
    <property type="term" value="P:D-xylose metabolic process"/>
    <property type="evidence" value="ECO:0007669"/>
    <property type="project" value="InterPro"/>
</dbReference>
<accession>A0A2K1KU28</accession>
<dbReference type="Proteomes" id="UP000006727">
    <property type="component" value="Chromosome 3"/>
</dbReference>